<sequence>MHLAVAGWIKARGATVMFVVGVDTHKTTHTFVAVDSVGQQLGELTVKAVTGGHLSALSWARQKFGADLVWGIEDCRNLSGRLERDLLDAGQHVVRVPPHLMAYTRASARARGKSDSMDALAVARAVLREPDLPVASHDEVSRELKLLVDRREDLIKHRSSTMYRLLWRVHELDPAHAPKPGSLSRAKTVNELRTWLACQPGMVAELARDELADIIALTAEIDALERRIAVRVRAVAPSLLALYGCGELTAAKIVGEAAAVSRFRSEAAFASYAGLAPIPRSSGGTRVRMKGQRSGNRQLNSALYRIAIVQISHPSPGQSYYRKRCDAQDSPVVALRRLKRRISRTVFARLRADDANRSTTPAPPLSLPELERINTQWAAALADLGVDAPC</sequence>
<dbReference type="PANTHER" id="PTHR33055">
    <property type="entry name" value="TRANSPOSASE FOR INSERTION SEQUENCE ELEMENT IS1111A"/>
    <property type="match status" value="1"/>
</dbReference>
<dbReference type="Pfam" id="PF01548">
    <property type="entry name" value="DEDD_Tnp_IS110"/>
    <property type="match status" value="1"/>
</dbReference>
<accession>A0ABQ1C3W7</accession>
<reference evidence="3 4" key="1">
    <citation type="journal article" date="2019" name="Emerg. Microbes Infect.">
        <title>Comprehensive subspecies identification of 175 nontuberculous mycobacteria species based on 7547 genomic profiles.</title>
        <authorList>
            <person name="Matsumoto Y."/>
            <person name="Kinjo T."/>
            <person name="Motooka D."/>
            <person name="Nabeya D."/>
            <person name="Jung N."/>
            <person name="Uechi K."/>
            <person name="Horii T."/>
            <person name="Iida T."/>
            <person name="Fujita J."/>
            <person name="Nakamura S."/>
        </authorList>
    </citation>
    <scope>NUCLEOTIDE SEQUENCE [LARGE SCALE GENOMIC DNA]</scope>
    <source>
        <strain evidence="3 4">JCM 18565</strain>
    </source>
</reference>
<evidence type="ECO:0000259" key="2">
    <source>
        <dbReference type="Pfam" id="PF02371"/>
    </source>
</evidence>
<dbReference type="NCBIfam" id="NF033542">
    <property type="entry name" value="transpos_IS110"/>
    <property type="match status" value="1"/>
</dbReference>
<name>A0ABQ1C3W7_9MYCO</name>
<keyword evidence="4" id="KW-1185">Reference proteome</keyword>
<evidence type="ECO:0000313" key="3">
    <source>
        <dbReference type="EMBL" id="GFG79131.1"/>
    </source>
</evidence>
<feature type="domain" description="Transposase IS116/IS110/IS902 C-terminal" evidence="2">
    <location>
        <begin position="239"/>
        <end position="322"/>
    </location>
</feature>
<dbReference type="InterPro" id="IPR047650">
    <property type="entry name" value="Transpos_IS110"/>
</dbReference>
<evidence type="ECO:0000313" key="4">
    <source>
        <dbReference type="Proteomes" id="UP000465240"/>
    </source>
</evidence>
<comment type="caution">
    <text evidence="3">The sequence shown here is derived from an EMBL/GenBank/DDBJ whole genome shotgun (WGS) entry which is preliminary data.</text>
</comment>
<evidence type="ECO:0008006" key="5">
    <source>
        <dbReference type="Google" id="ProtNLM"/>
    </source>
</evidence>
<dbReference type="InterPro" id="IPR003346">
    <property type="entry name" value="Transposase_20"/>
</dbReference>
<proteinExistence type="predicted"/>
<protein>
    <recommendedName>
        <fullName evidence="5">IS110 family transposase</fullName>
    </recommendedName>
</protein>
<evidence type="ECO:0000259" key="1">
    <source>
        <dbReference type="Pfam" id="PF01548"/>
    </source>
</evidence>
<feature type="domain" description="Transposase IS110-like N-terminal" evidence="1">
    <location>
        <begin position="20"/>
        <end position="165"/>
    </location>
</feature>
<dbReference type="EMBL" id="BLKX01000001">
    <property type="protein sequence ID" value="GFG79131.1"/>
    <property type="molecule type" value="Genomic_DNA"/>
</dbReference>
<dbReference type="InterPro" id="IPR002525">
    <property type="entry name" value="Transp_IS110-like_N"/>
</dbReference>
<gene>
    <name evidence="3" type="ORF">MPRG_24070</name>
</gene>
<dbReference type="PANTHER" id="PTHR33055:SF16">
    <property type="entry name" value="TRANSPOSASE FOR INSERTION SEQUENCE ELEMENT IS1547"/>
    <property type="match status" value="1"/>
</dbReference>
<organism evidence="3 4">
    <name type="scientific">Mycobacterium paragordonae</name>
    <dbReference type="NCBI Taxonomy" id="1389713"/>
    <lineage>
        <taxon>Bacteria</taxon>
        <taxon>Bacillati</taxon>
        <taxon>Actinomycetota</taxon>
        <taxon>Actinomycetes</taxon>
        <taxon>Mycobacteriales</taxon>
        <taxon>Mycobacteriaceae</taxon>
        <taxon>Mycobacterium</taxon>
    </lineage>
</organism>
<dbReference type="Proteomes" id="UP000465240">
    <property type="component" value="Unassembled WGS sequence"/>
</dbReference>
<dbReference type="Pfam" id="PF02371">
    <property type="entry name" value="Transposase_20"/>
    <property type="match status" value="1"/>
</dbReference>